<evidence type="ECO:0000313" key="3">
    <source>
        <dbReference type="Proteomes" id="UP000287872"/>
    </source>
</evidence>
<dbReference type="Proteomes" id="UP000287872">
    <property type="component" value="Unassembled WGS sequence"/>
</dbReference>
<comment type="caution">
    <text evidence="2">The sequence shown here is derived from an EMBL/GenBank/DDBJ whole genome shotgun (WGS) entry which is preliminary data.</text>
</comment>
<proteinExistence type="predicted"/>
<organism evidence="2 3">
    <name type="scientific">Clostridium tagluense</name>
    <dbReference type="NCBI Taxonomy" id="360422"/>
    <lineage>
        <taxon>Bacteria</taxon>
        <taxon>Bacillati</taxon>
        <taxon>Bacillota</taxon>
        <taxon>Clostridia</taxon>
        <taxon>Eubacteriales</taxon>
        <taxon>Clostridiaceae</taxon>
        <taxon>Clostridium</taxon>
    </lineage>
</organism>
<dbReference type="EMBL" id="BHYK01000009">
    <property type="protein sequence ID" value="GCD10285.1"/>
    <property type="molecule type" value="Genomic_DNA"/>
</dbReference>
<protein>
    <recommendedName>
        <fullName evidence="1">DUF4097 domain-containing protein</fullName>
    </recommendedName>
</protein>
<feature type="domain" description="DUF4097" evidence="1">
    <location>
        <begin position="2"/>
        <end position="58"/>
    </location>
</feature>
<name>A0A401ULA5_9CLOT</name>
<reference evidence="2 3" key="1">
    <citation type="submission" date="2018-11" db="EMBL/GenBank/DDBJ databases">
        <title>Genome sequencing and assembly of Clostridium tagluense strain A121.</title>
        <authorList>
            <person name="Murakami T."/>
            <person name="Segawa T."/>
            <person name="Shcherbakova V.A."/>
            <person name="Mori H."/>
            <person name="Yoshimura Y."/>
        </authorList>
    </citation>
    <scope>NUCLEOTIDE SEQUENCE [LARGE SCALE GENOMIC DNA]</scope>
    <source>
        <strain evidence="2 3">A121</strain>
    </source>
</reference>
<dbReference type="AlphaFoldDB" id="A0A401ULA5"/>
<evidence type="ECO:0000313" key="2">
    <source>
        <dbReference type="EMBL" id="GCD10285.1"/>
    </source>
</evidence>
<gene>
    <name evidence="2" type="ORF">Ctaglu_19080</name>
</gene>
<dbReference type="InterPro" id="IPR025164">
    <property type="entry name" value="Toastrack_DUF4097"/>
</dbReference>
<accession>A0A401ULA5</accession>
<dbReference type="Pfam" id="PF13349">
    <property type="entry name" value="DUF4097"/>
    <property type="match status" value="1"/>
</dbReference>
<keyword evidence="3" id="KW-1185">Reference proteome</keyword>
<evidence type="ECO:0000259" key="1">
    <source>
        <dbReference type="Pfam" id="PF13349"/>
    </source>
</evidence>
<sequence>MELKLPKKSEFKLDFDSTSGDLKNDFPIKITEETDKHEIKGTVGNGNKTIKIDTTSGNAILNAFGE</sequence>